<dbReference type="Proteomes" id="UP000322499">
    <property type="component" value="Unassembled WGS sequence"/>
</dbReference>
<comment type="similarity">
    <text evidence="2">Belongs to the oxygen-dependent FAD-linked oxidoreductase family.</text>
</comment>
<proteinExistence type="inferred from homology"/>
<sequence>MAMTSDLPTARSLDQLGTAVSGPVLRPGDPGFPEEVAPFNLALTPRPAVVVGATGTADVAAAVRWAARAGLPVAVRATGHGMTSSLDDALLVNTSRLDTVEIDPAGRCARVGAGVRWRQVVDAAAPHGLAPLSGSSSAVGVVGYTLGGGLGELSRKYGFAADLVRRASLVTADGSIRTVDADTDPELFWGLRGGKGSFGIVTELEFDLVPVTSLYGGGIFFPGSAAADVLHAWRRWTATVPEETTSSIAVLRMPPDPAVPEPLRGQTVVHLRVAHLGPVDEGAALLAPMRAAAPALIDTVAELPYTAVDAIHMDPTTPAAAFDRGITLRELPAEAVDALLEVAGPEVELPLVVVELRHLGGALSRPATVPNAVAGRGAAYTAWALGPMVPPVADAVPGAVAAVLDRLAPWAGRGALLNFLGSADPGDVGALWDDGDRDRLLALKRRLDPAEVFRVGHVVAGAPAG</sequence>
<protein>
    <submittedName>
        <fullName evidence="7">FAD/FMN-containing dehydrogenase</fullName>
    </submittedName>
</protein>
<comment type="caution">
    <text evidence="7">The sequence shown here is derived from an EMBL/GenBank/DDBJ whole genome shotgun (WGS) entry which is preliminary data.</text>
</comment>
<dbReference type="InterPro" id="IPR006093">
    <property type="entry name" value="Oxy_OxRdtase_FAD_BS"/>
</dbReference>
<dbReference type="Pfam" id="PF01565">
    <property type="entry name" value="FAD_binding_4"/>
    <property type="match status" value="1"/>
</dbReference>
<evidence type="ECO:0000313" key="8">
    <source>
        <dbReference type="Proteomes" id="UP000322499"/>
    </source>
</evidence>
<keyword evidence="5" id="KW-0560">Oxidoreductase</keyword>
<dbReference type="InterPro" id="IPR016169">
    <property type="entry name" value="FAD-bd_PCMH_sub2"/>
</dbReference>
<dbReference type="InterPro" id="IPR036318">
    <property type="entry name" value="FAD-bd_PCMH-like_sf"/>
</dbReference>
<feature type="domain" description="FAD-binding PCMH-type" evidence="6">
    <location>
        <begin position="43"/>
        <end position="211"/>
    </location>
</feature>
<keyword evidence="8" id="KW-1185">Reference proteome</keyword>
<dbReference type="PANTHER" id="PTHR42973">
    <property type="entry name" value="BINDING OXIDOREDUCTASE, PUTATIVE (AFU_ORTHOLOGUE AFUA_1G17690)-RELATED"/>
    <property type="match status" value="1"/>
</dbReference>
<dbReference type="InterPro" id="IPR016166">
    <property type="entry name" value="FAD-bd_PCMH"/>
</dbReference>
<dbReference type="GO" id="GO:0016491">
    <property type="term" value="F:oxidoreductase activity"/>
    <property type="evidence" value="ECO:0007669"/>
    <property type="project" value="UniProtKB-KW"/>
</dbReference>
<name>A0A5S5D5G7_9ACTN</name>
<dbReference type="PROSITE" id="PS00862">
    <property type="entry name" value="OX2_COVAL_FAD"/>
    <property type="match status" value="1"/>
</dbReference>
<evidence type="ECO:0000256" key="3">
    <source>
        <dbReference type="ARBA" id="ARBA00022630"/>
    </source>
</evidence>
<gene>
    <name evidence="7" type="ORF">BD833_101256</name>
</gene>
<dbReference type="InterPro" id="IPR016167">
    <property type="entry name" value="FAD-bd_PCMH_sub1"/>
</dbReference>
<dbReference type="PANTHER" id="PTHR42973:SF39">
    <property type="entry name" value="FAD-BINDING PCMH-TYPE DOMAIN-CONTAINING PROTEIN"/>
    <property type="match status" value="1"/>
</dbReference>
<keyword evidence="4" id="KW-0274">FAD</keyword>
<keyword evidence="3" id="KW-0285">Flavoprotein</keyword>
<dbReference type="InterPro" id="IPR006094">
    <property type="entry name" value="Oxid_FAD_bind_N"/>
</dbReference>
<comment type="cofactor">
    <cofactor evidence="1">
        <name>FAD</name>
        <dbReference type="ChEBI" id="CHEBI:57692"/>
    </cofactor>
</comment>
<dbReference type="Gene3D" id="3.30.465.10">
    <property type="match status" value="1"/>
</dbReference>
<reference evidence="7 8" key="1">
    <citation type="submission" date="2019-07" db="EMBL/GenBank/DDBJ databases">
        <title>Genomic Encyclopedia of Archaeal and Bacterial Type Strains, Phase II (KMG-II): from individual species to whole genera.</title>
        <authorList>
            <person name="Goeker M."/>
        </authorList>
    </citation>
    <scope>NUCLEOTIDE SEQUENCE [LARGE SCALE GENOMIC DNA]</scope>
    <source>
        <strain evidence="7 8">DSM 46842</strain>
    </source>
</reference>
<dbReference type="Gene3D" id="3.40.462.20">
    <property type="match status" value="1"/>
</dbReference>
<evidence type="ECO:0000256" key="1">
    <source>
        <dbReference type="ARBA" id="ARBA00001974"/>
    </source>
</evidence>
<evidence type="ECO:0000259" key="6">
    <source>
        <dbReference type="PROSITE" id="PS51387"/>
    </source>
</evidence>
<dbReference type="EMBL" id="VNHW01000001">
    <property type="protein sequence ID" value="TYP90538.1"/>
    <property type="molecule type" value="Genomic_DNA"/>
</dbReference>
<dbReference type="Gene3D" id="3.30.43.10">
    <property type="entry name" value="Uridine Diphospho-n-acetylenolpyruvylglucosamine Reductase, domain 2"/>
    <property type="match status" value="1"/>
</dbReference>
<dbReference type="AlphaFoldDB" id="A0A5S5D5G7"/>
<dbReference type="PROSITE" id="PS51387">
    <property type="entry name" value="FAD_PCMH"/>
    <property type="match status" value="1"/>
</dbReference>
<accession>A0A5S5D5G7</accession>
<evidence type="ECO:0000256" key="4">
    <source>
        <dbReference type="ARBA" id="ARBA00022827"/>
    </source>
</evidence>
<evidence type="ECO:0000313" key="7">
    <source>
        <dbReference type="EMBL" id="TYP90538.1"/>
    </source>
</evidence>
<dbReference type="SUPFAM" id="SSF56176">
    <property type="entry name" value="FAD-binding/transporter-associated domain-like"/>
    <property type="match status" value="1"/>
</dbReference>
<dbReference type="InterPro" id="IPR050416">
    <property type="entry name" value="FAD-linked_Oxidoreductase"/>
</dbReference>
<evidence type="ECO:0000256" key="5">
    <source>
        <dbReference type="ARBA" id="ARBA00023002"/>
    </source>
</evidence>
<evidence type="ECO:0000256" key="2">
    <source>
        <dbReference type="ARBA" id="ARBA00005466"/>
    </source>
</evidence>
<dbReference type="GO" id="GO:0071949">
    <property type="term" value="F:FAD binding"/>
    <property type="evidence" value="ECO:0007669"/>
    <property type="project" value="InterPro"/>
</dbReference>
<organism evidence="7 8">
    <name type="scientific">Blastococcus xanthinilyticus</name>
    <dbReference type="NCBI Taxonomy" id="1564164"/>
    <lineage>
        <taxon>Bacteria</taxon>
        <taxon>Bacillati</taxon>
        <taxon>Actinomycetota</taxon>
        <taxon>Actinomycetes</taxon>
        <taxon>Geodermatophilales</taxon>
        <taxon>Geodermatophilaceae</taxon>
        <taxon>Blastococcus</taxon>
    </lineage>
</organism>